<evidence type="ECO:0000256" key="2">
    <source>
        <dbReference type="ARBA" id="ARBA00004614"/>
    </source>
</evidence>
<comment type="similarity">
    <text evidence="3 9">Belongs to the KISH family.</text>
</comment>
<keyword evidence="11" id="KW-1185">Reference proteome</keyword>
<reference evidence="11" key="1">
    <citation type="submission" date="2018-06" db="EMBL/GenBank/DDBJ databases">
        <authorList>
            <person name="Guldener U."/>
        </authorList>
    </citation>
    <scope>NUCLEOTIDE SEQUENCE [LARGE SCALE GENOMIC DNA]</scope>
    <source>
        <strain evidence="11">UTAD17</strain>
    </source>
</reference>
<sequence>MSALFNFYSLLEVLLLLICTSTYIYIQWPSIFNRYKGNGVLGIFWKFARIGERASPYVSLACLIMAVNQFSS</sequence>
<keyword evidence="6 9" id="KW-1133">Transmembrane helix</keyword>
<evidence type="ECO:0000256" key="9">
    <source>
        <dbReference type="RuleBase" id="RU910717"/>
    </source>
</evidence>
<feature type="transmembrane region" description="Helical" evidence="9">
    <location>
        <begin position="6"/>
        <end position="26"/>
    </location>
</feature>
<keyword evidence="4 9" id="KW-0812">Transmembrane</keyword>
<evidence type="ECO:0000256" key="5">
    <source>
        <dbReference type="ARBA" id="ARBA00022729"/>
    </source>
</evidence>
<dbReference type="Proteomes" id="UP000262825">
    <property type="component" value="Unassembled WGS sequence"/>
</dbReference>
<gene>
    <name evidence="10" type="ORF">SCODWIG_02622</name>
</gene>
<accession>A0A376B8B9</accession>
<proteinExistence type="inferred from homology"/>
<name>A0A376B8B9_9ASCO</name>
<protein>
    <recommendedName>
        <fullName evidence="9">Protein kish</fullName>
    </recommendedName>
</protein>
<dbReference type="AlphaFoldDB" id="A0A376B8B9"/>
<dbReference type="PANTHER" id="PTHR13229">
    <property type="entry name" value="PROTEIN KISH-A"/>
    <property type="match status" value="1"/>
</dbReference>
<dbReference type="Pfam" id="PF06842">
    <property type="entry name" value="DUF1242"/>
    <property type="match status" value="1"/>
</dbReference>
<dbReference type="OrthoDB" id="10034655at2759"/>
<keyword evidence="8 9" id="KW-0472">Membrane</keyword>
<dbReference type="VEuPathDB" id="FungiDB:SCODWIG_02622"/>
<keyword evidence="5" id="KW-0732">Signal</keyword>
<evidence type="ECO:0000313" key="10">
    <source>
        <dbReference type="EMBL" id="SSD60861.1"/>
    </source>
</evidence>
<dbReference type="GO" id="GO:0000139">
    <property type="term" value="C:Golgi membrane"/>
    <property type="evidence" value="ECO:0007669"/>
    <property type="project" value="UniProtKB-SubCell"/>
</dbReference>
<keyword evidence="7" id="KW-0333">Golgi apparatus</keyword>
<evidence type="ECO:0000313" key="11">
    <source>
        <dbReference type="Proteomes" id="UP000262825"/>
    </source>
</evidence>
<dbReference type="InterPro" id="IPR051523">
    <property type="entry name" value="KISH_domain"/>
</dbReference>
<comment type="subcellular location">
    <subcellularLocation>
        <location evidence="2">Golgi apparatus membrane</location>
        <topology evidence="2">Single-pass type I membrane protein</topology>
    </subcellularLocation>
</comment>
<evidence type="ECO:0000256" key="8">
    <source>
        <dbReference type="ARBA" id="ARBA00023136"/>
    </source>
</evidence>
<evidence type="ECO:0000256" key="3">
    <source>
        <dbReference type="ARBA" id="ARBA00008961"/>
    </source>
</evidence>
<evidence type="ECO:0000256" key="4">
    <source>
        <dbReference type="ARBA" id="ARBA00022692"/>
    </source>
</evidence>
<evidence type="ECO:0000256" key="6">
    <source>
        <dbReference type="ARBA" id="ARBA00022989"/>
    </source>
</evidence>
<dbReference type="InterPro" id="IPR009653">
    <property type="entry name" value="Ksh1"/>
</dbReference>
<evidence type="ECO:0000256" key="7">
    <source>
        <dbReference type="ARBA" id="ARBA00023034"/>
    </source>
</evidence>
<comment type="function">
    <text evidence="1 9">Involved in the early part of the secretory pathway.</text>
</comment>
<dbReference type="EMBL" id="UFAJ01000478">
    <property type="protein sequence ID" value="SSD60861.1"/>
    <property type="molecule type" value="Genomic_DNA"/>
</dbReference>
<organism evidence="10 11">
    <name type="scientific">Saccharomycodes ludwigii</name>
    <dbReference type="NCBI Taxonomy" id="36035"/>
    <lineage>
        <taxon>Eukaryota</taxon>
        <taxon>Fungi</taxon>
        <taxon>Dikarya</taxon>
        <taxon>Ascomycota</taxon>
        <taxon>Saccharomycotina</taxon>
        <taxon>Saccharomycetes</taxon>
        <taxon>Saccharomycodales</taxon>
        <taxon>Saccharomycodaceae</taxon>
        <taxon>Saccharomycodes</taxon>
    </lineage>
</organism>
<evidence type="ECO:0000256" key="1">
    <source>
        <dbReference type="ARBA" id="ARBA00002154"/>
    </source>
</evidence>